<dbReference type="AlphaFoldDB" id="F4QA39"/>
<dbReference type="EMBL" id="GL883026">
    <property type="protein sequence ID" value="EGG15558.1"/>
    <property type="molecule type" value="Genomic_DNA"/>
</dbReference>
<reference evidence="2" key="1">
    <citation type="journal article" date="2011" name="Genome Res.">
        <title>Phylogeny-wide analysis of social amoeba genomes highlights ancient origins for complex intercellular communication.</title>
        <authorList>
            <person name="Heidel A.J."/>
            <person name="Lawal H.M."/>
            <person name="Felder M."/>
            <person name="Schilde C."/>
            <person name="Helps N.R."/>
            <person name="Tunggal B."/>
            <person name="Rivero F."/>
            <person name="John U."/>
            <person name="Schleicher M."/>
            <person name="Eichinger L."/>
            <person name="Platzer M."/>
            <person name="Noegel A.A."/>
            <person name="Schaap P."/>
            <person name="Gloeckner G."/>
        </authorList>
    </citation>
    <scope>NUCLEOTIDE SEQUENCE [LARGE SCALE GENOMIC DNA]</scope>
    <source>
        <strain evidence="2">SH3</strain>
    </source>
</reference>
<proteinExistence type="predicted"/>
<protein>
    <submittedName>
        <fullName evidence="1">Uncharacterized protein</fullName>
    </submittedName>
</protein>
<sequence>MEFSFSTDNLSLLNPTHDKSPPQLNTLRVYSRLIHQMTRFDYGDDIGNCGGDYYIGVAIYHVEQMLDNIKNKKVINTTNHNQDKQSSKDEEIFRFGIIKWVDIMLTKPSNRQQSK</sequence>
<gene>
    <name evidence="1" type="ORF">DFA_10400</name>
</gene>
<evidence type="ECO:0000313" key="2">
    <source>
        <dbReference type="Proteomes" id="UP000007797"/>
    </source>
</evidence>
<organism evidence="1 2">
    <name type="scientific">Cavenderia fasciculata</name>
    <name type="common">Slime mold</name>
    <name type="synonym">Dictyostelium fasciculatum</name>
    <dbReference type="NCBI Taxonomy" id="261658"/>
    <lineage>
        <taxon>Eukaryota</taxon>
        <taxon>Amoebozoa</taxon>
        <taxon>Evosea</taxon>
        <taxon>Eumycetozoa</taxon>
        <taxon>Dictyostelia</taxon>
        <taxon>Acytosteliales</taxon>
        <taxon>Cavenderiaceae</taxon>
        <taxon>Cavenderia</taxon>
    </lineage>
</organism>
<keyword evidence="2" id="KW-1185">Reference proteome</keyword>
<evidence type="ECO:0000313" key="1">
    <source>
        <dbReference type="EMBL" id="EGG15558.1"/>
    </source>
</evidence>
<name>F4QA39_CACFS</name>
<dbReference type="GeneID" id="14867720"/>
<dbReference type="Proteomes" id="UP000007797">
    <property type="component" value="Unassembled WGS sequence"/>
</dbReference>
<dbReference type="RefSeq" id="XP_004354300.1">
    <property type="nucleotide sequence ID" value="XM_004354248.1"/>
</dbReference>
<accession>F4QA39</accession>
<dbReference type="KEGG" id="dfa:DFA_10400"/>